<evidence type="ECO:0000313" key="5">
    <source>
        <dbReference type="Proteomes" id="UP000245119"/>
    </source>
</evidence>
<evidence type="ECO:0000256" key="2">
    <source>
        <dbReference type="ARBA" id="ARBA00022679"/>
    </source>
</evidence>
<keyword evidence="2" id="KW-0808">Transferase</keyword>
<dbReference type="Proteomes" id="UP000245119">
    <property type="component" value="Linkage Group LG4"/>
</dbReference>
<dbReference type="Gene3D" id="3.40.50.300">
    <property type="entry name" value="P-loop containing nucleotide triphosphate hydrolases"/>
    <property type="match status" value="1"/>
</dbReference>
<reference evidence="4 5" key="1">
    <citation type="submission" date="2018-04" db="EMBL/GenBank/DDBJ databases">
        <title>The genome of golden apple snail Pomacea canaliculata provides insight into stress tolerance and invasive adaptation.</title>
        <authorList>
            <person name="Liu C."/>
            <person name="Liu B."/>
            <person name="Ren Y."/>
            <person name="Zhang Y."/>
            <person name="Wang H."/>
            <person name="Li S."/>
            <person name="Jiang F."/>
            <person name="Yin L."/>
            <person name="Zhang G."/>
            <person name="Qian W."/>
            <person name="Fan W."/>
        </authorList>
    </citation>
    <scope>NUCLEOTIDE SEQUENCE [LARGE SCALE GENOMIC DNA]</scope>
    <source>
        <strain evidence="4">SZHN2017</strain>
        <tissue evidence="4">Muscle</tissue>
    </source>
</reference>
<dbReference type="SUPFAM" id="SSF52540">
    <property type="entry name" value="P-loop containing nucleoside triphosphate hydrolases"/>
    <property type="match status" value="1"/>
</dbReference>
<comment type="similarity">
    <text evidence="1">Belongs to the sulfotransferase 1 family.</text>
</comment>
<protein>
    <recommendedName>
        <fullName evidence="3">Sulfotransferase domain-containing protein</fullName>
    </recommendedName>
</protein>
<dbReference type="AlphaFoldDB" id="A0A2T7PHU7"/>
<feature type="domain" description="Sulfotransferase" evidence="3">
    <location>
        <begin position="23"/>
        <end position="216"/>
    </location>
</feature>
<keyword evidence="5" id="KW-1185">Reference proteome</keyword>
<dbReference type="InterPro" id="IPR000863">
    <property type="entry name" value="Sulfotransferase_dom"/>
</dbReference>
<proteinExistence type="inferred from homology"/>
<dbReference type="OrthoDB" id="6341251at2759"/>
<comment type="caution">
    <text evidence="4">The sequence shown here is derived from an EMBL/GenBank/DDBJ whole genome shotgun (WGS) entry which is preliminary data.</text>
</comment>
<gene>
    <name evidence="4" type="ORF">C0Q70_08444</name>
</gene>
<accession>A0A2T7PHU7</accession>
<dbReference type="InterPro" id="IPR027417">
    <property type="entry name" value="P-loop_NTPase"/>
</dbReference>
<evidence type="ECO:0000259" key="3">
    <source>
        <dbReference type="Pfam" id="PF00685"/>
    </source>
</evidence>
<dbReference type="GO" id="GO:0008146">
    <property type="term" value="F:sulfotransferase activity"/>
    <property type="evidence" value="ECO:0007669"/>
    <property type="project" value="InterPro"/>
</dbReference>
<dbReference type="PANTHER" id="PTHR11783">
    <property type="entry name" value="SULFOTRANSFERASE SULT"/>
    <property type="match status" value="1"/>
</dbReference>
<name>A0A2T7PHU7_POMCA</name>
<sequence length="260" mass="29883">MLMAGKVEYRKQAKETVMLEAVELEGVESLPSPRVLNTHLPVNMLPSQVKDKKGRIIFVYRNLKDLFVSMYFHVRQMPGSSSLTLQDIEEPFLTGQYILGSYFNYMKDWDTFLKENPDLQTFKTSYEDMKEDPVRAVKKLSEFLGVKTTPELCAAIADACSFQKLKHAAETLKEMSPHFKRPDNQPVKIYRKGEVGDWKNHLTVAQSERLEAAIRQLDGCDFNFRYTLIIQLTLGQELNAVTRRYIKSKVTILSSDSESL</sequence>
<evidence type="ECO:0000313" key="4">
    <source>
        <dbReference type="EMBL" id="PVD32996.1"/>
    </source>
</evidence>
<organism evidence="4 5">
    <name type="scientific">Pomacea canaliculata</name>
    <name type="common">Golden apple snail</name>
    <dbReference type="NCBI Taxonomy" id="400727"/>
    <lineage>
        <taxon>Eukaryota</taxon>
        <taxon>Metazoa</taxon>
        <taxon>Spiralia</taxon>
        <taxon>Lophotrochozoa</taxon>
        <taxon>Mollusca</taxon>
        <taxon>Gastropoda</taxon>
        <taxon>Caenogastropoda</taxon>
        <taxon>Architaenioglossa</taxon>
        <taxon>Ampullarioidea</taxon>
        <taxon>Ampullariidae</taxon>
        <taxon>Pomacea</taxon>
    </lineage>
</organism>
<evidence type="ECO:0000256" key="1">
    <source>
        <dbReference type="ARBA" id="ARBA00005771"/>
    </source>
</evidence>
<dbReference type="Pfam" id="PF00685">
    <property type="entry name" value="Sulfotransfer_1"/>
    <property type="match status" value="1"/>
</dbReference>
<dbReference type="EMBL" id="PZQS01000004">
    <property type="protein sequence ID" value="PVD32996.1"/>
    <property type="molecule type" value="Genomic_DNA"/>
</dbReference>